<dbReference type="AlphaFoldDB" id="A0A1T4W1H8"/>
<accession>A0A1T4W1H8</accession>
<dbReference type="InterPro" id="IPR013762">
    <property type="entry name" value="Integrase-like_cat_sf"/>
</dbReference>
<dbReference type="InterPro" id="IPR011010">
    <property type="entry name" value="DNA_brk_join_enz"/>
</dbReference>
<feature type="domain" description="Core-binding (CB)" evidence="7">
    <location>
        <begin position="109"/>
        <end position="189"/>
    </location>
</feature>
<dbReference type="PANTHER" id="PTHR30349:SF41">
    <property type="entry name" value="INTEGRASE_RECOMBINASE PROTEIN MJ0367-RELATED"/>
    <property type="match status" value="1"/>
</dbReference>
<dbReference type="Pfam" id="PF02899">
    <property type="entry name" value="Phage_int_SAM_1"/>
    <property type="match status" value="1"/>
</dbReference>
<evidence type="ECO:0000256" key="5">
    <source>
        <dbReference type="PROSITE-ProRule" id="PRU01248"/>
    </source>
</evidence>
<evidence type="ECO:0000256" key="3">
    <source>
        <dbReference type="ARBA" id="ARBA00023125"/>
    </source>
</evidence>
<dbReference type="SUPFAM" id="SSF56349">
    <property type="entry name" value="DNA breaking-rejoining enzymes"/>
    <property type="match status" value="1"/>
</dbReference>
<dbReference type="Gene3D" id="1.10.443.10">
    <property type="entry name" value="Intergrase catalytic core"/>
    <property type="match status" value="1"/>
</dbReference>
<keyword evidence="4" id="KW-0233">DNA recombination</keyword>
<dbReference type="PANTHER" id="PTHR30349">
    <property type="entry name" value="PHAGE INTEGRASE-RELATED"/>
    <property type="match status" value="1"/>
</dbReference>
<dbReference type="PROSITE" id="PS51900">
    <property type="entry name" value="CB"/>
    <property type="match status" value="1"/>
</dbReference>
<sequence length="410" mass="46957">MEKSIFDIITKAKEILKTLRLSNATIRAYQERSFSPLIKAYKEKGCNIFQPEIMKQQLNEAEEQFQNHTISRKSLNFKRRGIYILNEIYETGTFEWKIFLPQKTTALPSYFTEILKNFIESLSINKNSLRSINSIVSRFFVFLKKRNIKDLNDITAEDIRDFLSVMHETRVGSMDEVVLTMKKLFQFLSQKGYKTDNYWLILASPRSREHKVKPAMQHNEIILIINQIERKEAPGKRDFAILSLAVTTGLRAGDIASLTLTDIHWKELEIHVLQGKTNKIVVLPLQPPVRDALADYILNERPKSTCKNVFLRSFAPYDALKDGVSVACVFRKYLRKAGISHIVNDGKTFHGIRRAVGTSMVEKGIPVTTVSQVLGHQTIRPTRQYISLDLHGLKKCALSMDSLGGTHEIL</sequence>
<evidence type="ECO:0000313" key="9">
    <source>
        <dbReference type="Proteomes" id="UP000242432"/>
    </source>
</evidence>
<dbReference type="InterPro" id="IPR010998">
    <property type="entry name" value="Integrase_recombinase_N"/>
</dbReference>
<dbReference type="InterPro" id="IPR050090">
    <property type="entry name" value="Tyrosine_recombinase_XerCD"/>
</dbReference>
<dbReference type="GO" id="GO:0006310">
    <property type="term" value="P:DNA recombination"/>
    <property type="evidence" value="ECO:0007669"/>
    <property type="project" value="UniProtKB-KW"/>
</dbReference>
<keyword evidence="2" id="KW-0229">DNA integration</keyword>
<dbReference type="RefSeq" id="WP_078929630.1">
    <property type="nucleotide sequence ID" value="NZ_FUXX01000083.1"/>
</dbReference>
<dbReference type="Gene3D" id="1.10.150.130">
    <property type="match status" value="1"/>
</dbReference>
<name>A0A1T4W1H8_9GAMM</name>
<reference evidence="9" key="1">
    <citation type="submission" date="2017-02" db="EMBL/GenBank/DDBJ databases">
        <authorList>
            <person name="Varghese N."/>
            <person name="Submissions S."/>
        </authorList>
    </citation>
    <scope>NUCLEOTIDE SEQUENCE [LARGE SCALE GENOMIC DNA]</scope>
    <source>
        <strain evidence="9">DSM 3072</strain>
    </source>
</reference>
<dbReference type="PROSITE" id="PS51898">
    <property type="entry name" value="TYR_RECOMBINASE"/>
    <property type="match status" value="1"/>
</dbReference>
<organism evidence="8 9">
    <name type="scientific">Succinivibrio dextrinosolvens DSM 3072</name>
    <dbReference type="NCBI Taxonomy" id="1123324"/>
    <lineage>
        <taxon>Bacteria</taxon>
        <taxon>Pseudomonadati</taxon>
        <taxon>Pseudomonadota</taxon>
        <taxon>Gammaproteobacteria</taxon>
        <taxon>Aeromonadales</taxon>
        <taxon>Succinivibrionaceae</taxon>
        <taxon>Succinivibrio</taxon>
    </lineage>
</organism>
<dbReference type="GO" id="GO:0015074">
    <property type="term" value="P:DNA integration"/>
    <property type="evidence" value="ECO:0007669"/>
    <property type="project" value="UniProtKB-KW"/>
</dbReference>
<evidence type="ECO:0000256" key="4">
    <source>
        <dbReference type="ARBA" id="ARBA00023172"/>
    </source>
</evidence>
<keyword evidence="3 5" id="KW-0238">DNA-binding</keyword>
<dbReference type="GO" id="GO:0003677">
    <property type="term" value="F:DNA binding"/>
    <property type="evidence" value="ECO:0007669"/>
    <property type="project" value="UniProtKB-UniRule"/>
</dbReference>
<dbReference type="InterPro" id="IPR002104">
    <property type="entry name" value="Integrase_catalytic"/>
</dbReference>
<dbReference type="InterPro" id="IPR004107">
    <property type="entry name" value="Integrase_SAM-like_N"/>
</dbReference>
<protein>
    <submittedName>
        <fullName evidence="8">Site-specific recombinase XerD</fullName>
    </submittedName>
</protein>
<proteinExistence type="inferred from homology"/>
<dbReference type="Proteomes" id="UP000242432">
    <property type="component" value="Unassembled WGS sequence"/>
</dbReference>
<keyword evidence="9" id="KW-1185">Reference proteome</keyword>
<evidence type="ECO:0000256" key="2">
    <source>
        <dbReference type="ARBA" id="ARBA00022908"/>
    </source>
</evidence>
<dbReference type="EMBL" id="FUXX01000083">
    <property type="protein sequence ID" value="SKA70898.1"/>
    <property type="molecule type" value="Genomic_DNA"/>
</dbReference>
<dbReference type="InterPro" id="IPR044068">
    <property type="entry name" value="CB"/>
</dbReference>
<evidence type="ECO:0000313" key="8">
    <source>
        <dbReference type="EMBL" id="SKA70898.1"/>
    </source>
</evidence>
<evidence type="ECO:0000259" key="6">
    <source>
        <dbReference type="PROSITE" id="PS51898"/>
    </source>
</evidence>
<dbReference type="Pfam" id="PF00589">
    <property type="entry name" value="Phage_integrase"/>
    <property type="match status" value="1"/>
</dbReference>
<comment type="similarity">
    <text evidence="1">Belongs to the 'phage' integrase family.</text>
</comment>
<evidence type="ECO:0000256" key="1">
    <source>
        <dbReference type="ARBA" id="ARBA00008857"/>
    </source>
</evidence>
<evidence type="ECO:0000259" key="7">
    <source>
        <dbReference type="PROSITE" id="PS51900"/>
    </source>
</evidence>
<feature type="domain" description="Tyr recombinase" evidence="6">
    <location>
        <begin position="211"/>
        <end position="398"/>
    </location>
</feature>
<gene>
    <name evidence="8" type="ORF">SAMN02745213_02375</name>
</gene>